<evidence type="ECO:0000256" key="5">
    <source>
        <dbReference type="ARBA" id="ARBA00022554"/>
    </source>
</evidence>
<evidence type="ECO:0000256" key="14">
    <source>
        <dbReference type="SAM" id="MobiDB-lite"/>
    </source>
</evidence>
<comment type="similarity">
    <text evidence="12">Belongs to the WD repeat PROPPIN family.</text>
</comment>
<dbReference type="GO" id="GO:0034045">
    <property type="term" value="C:phagophore assembly site membrane"/>
    <property type="evidence" value="ECO:0007669"/>
    <property type="project" value="UniProtKB-SubCell"/>
</dbReference>
<feature type="compositionally biased region" description="Low complexity" evidence="14">
    <location>
        <begin position="306"/>
        <end position="338"/>
    </location>
</feature>
<comment type="caution">
    <text evidence="15">The sequence shown here is derived from an EMBL/GenBank/DDBJ whole genome shotgun (WGS) entry which is preliminary data.</text>
</comment>
<keyword evidence="16" id="KW-1185">Reference proteome</keyword>
<dbReference type="InterPro" id="IPR048720">
    <property type="entry name" value="PROPPIN"/>
</dbReference>
<keyword evidence="5" id="KW-0926">Vacuole</keyword>
<keyword evidence="7" id="KW-0677">Repeat</keyword>
<evidence type="ECO:0000256" key="13">
    <source>
        <dbReference type="ARBA" id="ARBA00039247"/>
    </source>
</evidence>
<dbReference type="GO" id="GO:0015031">
    <property type="term" value="P:protein transport"/>
    <property type="evidence" value="ECO:0007669"/>
    <property type="project" value="UniProtKB-KW"/>
</dbReference>
<keyword evidence="4" id="KW-0813">Transport</keyword>
<proteinExistence type="inferred from homology"/>
<keyword evidence="6" id="KW-0853">WD repeat</keyword>
<keyword evidence="10" id="KW-0072">Autophagy</keyword>
<keyword evidence="8" id="KW-0967">Endosome</keyword>
<reference evidence="15" key="1">
    <citation type="journal article" date="2023" name="PhytoFront">
        <title>Draft Genome Resources of Seven Strains of Tilletia horrida, Causal Agent of Kernel Smut of Rice.</title>
        <authorList>
            <person name="Khanal S."/>
            <person name="Antony Babu S."/>
            <person name="Zhou X.G."/>
        </authorList>
    </citation>
    <scope>NUCLEOTIDE SEQUENCE</scope>
    <source>
        <strain evidence="15">TX6</strain>
    </source>
</reference>
<feature type="compositionally biased region" description="Gly residues" evidence="14">
    <location>
        <begin position="293"/>
        <end position="305"/>
    </location>
</feature>
<dbReference type="GO" id="GO:0005774">
    <property type="term" value="C:vacuolar membrane"/>
    <property type="evidence" value="ECO:0007669"/>
    <property type="project" value="UniProtKB-SubCell"/>
</dbReference>
<evidence type="ECO:0000256" key="11">
    <source>
        <dbReference type="ARBA" id="ARBA00023136"/>
    </source>
</evidence>
<evidence type="ECO:0000256" key="6">
    <source>
        <dbReference type="ARBA" id="ARBA00022574"/>
    </source>
</evidence>
<dbReference type="GO" id="GO:0010008">
    <property type="term" value="C:endosome membrane"/>
    <property type="evidence" value="ECO:0007669"/>
    <property type="project" value="UniProtKB-SubCell"/>
</dbReference>
<comment type="subcellular location">
    <subcellularLocation>
        <location evidence="2">Endosome membrane</location>
        <topology evidence="2">Peripheral membrane protein</topology>
    </subcellularLocation>
    <subcellularLocation>
        <location evidence="3">Preautophagosomal structure membrane</location>
        <topology evidence="3">Peripheral membrane protein</topology>
    </subcellularLocation>
    <subcellularLocation>
        <location evidence="1">Vacuole membrane</location>
        <topology evidence="1">Peripheral membrane protein</topology>
    </subcellularLocation>
</comment>
<dbReference type="InterPro" id="IPR001680">
    <property type="entry name" value="WD40_rpt"/>
</dbReference>
<evidence type="ECO:0000256" key="8">
    <source>
        <dbReference type="ARBA" id="ARBA00022753"/>
    </source>
</evidence>
<evidence type="ECO:0000313" key="16">
    <source>
        <dbReference type="Proteomes" id="UP001176517"/>
    </source>
</evidence>
<evidence type="ECO:0000256" key="1">
    <source>
        <dbReference type="ARBA" id="ARBA00004148"/>
    </source>
</evidence>
<evidence type="ECO:0000256" key="4">
    <source>
        <dbReference type="ARBA" id="ARBA00022448"/>
    </source>
</evidence>
<dbReference type="GO" id="GO:0006914">
    <property type="term" value="P:autophagy"/>
    <property type="evidence" value="ECO:0007669"/>
    <property type="project" value="UniProtKB-KW"/>
</dbReference>
<dbReference type="PANTHER" id="PTHR11227">
    <property type="entry name" value="WD-REPEAT PROTEIN INTERACTING WITH PHOSPHOINOSIDES WIPI -RELATED"/>
    <property type="match status" value="1"/>
</dbReference>
<name>A0AAN6GQI1_9BASI</name>
<evidence type="ECO:0000313" key="15">
    <source>
        <dbReference type="EMBL" id="KAK0552490.1"/>
    </source>
</evidence>
<evidence type="ECO:0000256" key="12">
    <source>
        <dbReference type="ARBA" id="ARBA00025740"/>
    </source>
</evidence>
<dbReference type="SMART" id="SM00320">
    <property type="entry name" value="WD40"/>
    <property type="match status" value="2"/>
</dbReference>
<evidence type="ECO:0000256" key="10">
    <source>
        <dbReference type="ARBA" id="ARBA00023006"/>
    </source>
</evidence>
<evidence type="ECO:0000256" key="7">
    <source>
        <dbReference type="ARBA" id="ARBA00022737"/>
    </source>
</evidence>
<feature type="region of interest" description="Disordered" evidence="14">
    <location>
        <begin position="293"/>
        <end position="339"/>
    </location>
</feature>
<sequence length="460" mass="48416">MSRLLGSSPSKAASELLAVNFNQDHSCVAVGTRHGYSISNCEPFGRVYNKKEGPIYIIEMLFCTSLVALVGTPDGTPTSSPRRLQIVNTKRNSQICSLTFPTTILGVKLNRRRLVVILEEAIYIYDISNMKLLHIIETSPNPNAICALSPSSDPCYLAYPSPIPSPTSPFSNPGQSGSNSEASSSSASQNAPGDVLIFDLMSLSVTNIVQAHKTPISALALNSTGTMLATASDKGTIIRVFSVPSAQKLFQFRRGTYPARIYNLSFNAVSTLLCASSDTDTVHIFKLTQSGGSAAGGRNGAGGRGAAPPALARVGSSADAGSETSSPPGSSNGSTAGGYEAFIDDKKKRGGLSGTLRRTSAMLSRNVAGSVGGYLPNSLAEIWEPQRDFAHLKLPSPGVSSLVAVSSTTPQVMVVTSEGYFYQYQIDFEHGGECELMKQYSLLNSADEDSAATAAALDGE</sequence>
<dbReference type="InterPro" id="IPR015943">
    <property type="entry name" value="WD40/YVTN_repeat-like_dom_sf"/>
</dbReference>
<feature type="region of interest" description="Disordered" evidence="14">
    <location>
        <begin position="167"/>
        <end position="188"/>
    </location>
</feature>
<keyword evidence="9" id="KW-0653">Protein transport</keyword>
<organism evidence="15 16">
    <name type="scientific">Tilletia horrida</name>
    <dbReference type="NCBI Taxonomy" id="155126"/>
    <lineage>
        <taxon>Eukaryota</taxon>
        <taxon>Fungi</taxon>
        <taxon>Dikarya</taxon>
        <taxon>Basidiomycota</taxon>
        <taxon>Ustilaginomycotina</taxon>
        <taxon>Exobasidiomycetes</taxon>
        <taxon>Tilletiales</taxon>
        <taxon>Tilletiaceae</taxon>
        <taxon>Tilletia</taxon>
    </lineage>
</organism>
<dbReference type="Proteomes" id="UP001176517">
    <property type="component" value="Unassembled WGS sequence"/>
</dbReference>
<dbReference type="SUPFAM" id="SSF50978">
    <property type="entry name" value="WD40 repeat-like"/>
    <property type="match status" value="1"/>
</dbReference>
<dbReference type="EMBL" id="JAPDMZ010000062">
    <property type="protein sequence ID" value="KAK0552490.1"/>
    <property type="molecule type" value="Genomic_DNA"/>
</dbReference>
<dbReference type="FunFam" id="2.130.10.10:FF:000965">
    <property type="entry name" value="Autophagy-like protein 18 Atg18"/>
    <property type="match status" value="1"/>
</dbReference>
<accession>A0AAN6GQI1</accession>
<keyword evidence="11" id="KW-0472">Membrane</keyword>
<dbReference type="Pfam" id="PF21032">
    <property type="entry name" value="PROPPIN"/>
    <property type="match status" value="2"/>
</dbReference>
<dbReference type="Gene3D" id="2.130.10.10">
    <property type="entry name" value="YVTN repeat-like/Quinoprotein amine dehydrogenase"/>
    <property type="match status" value="1"/>
</dbReference>
<evidence type="ECO:0000256" key="9">
    <source>
        <dbReference type="ARBA" id="ARBA00022927"/>
    </source>
</evidence>
<dbReference type="InterPro" id="IPR036322">
    <property type="entry name" value="WD40_repeat_dom_sf"/>
</dbReference>
<gene>
    <name evidence="15" type="primary">ATG18</name>
    <name evidence="15" type="ORF">OC846_002894</name>
</gene>
<evidence type="ECO:0000256" key="2">
    <source>
        <dbReference type="ARBA" id="ARBA00004481"/>
    </source>
</evidence>
<evidence type="ECO:0000256" key="3">
    <source>
        <dbReference type="ARBA" id="ARBA00004623"/>
    </source>
</evidence>
<dbReference type="AlphaFoldDB" id="A0AAN6GQI1"/>
<feature type="compositionally biased region" description="Low complexity" evidence="14">
    <location>
        <begin position="168"/>
        <end position="188"/>
    </location>
</feature>
<protein>
    <recommendedName>
        <fullName evidence="13">Autophagy-related protein 18</fullName>
    </recommendedName>
</protein>